<dbReference type="PANTHER" id="PTHR43025:SF3">
    <property type="entry name" value="MONOGALACTOSYLDIACYLGLYCEROL SYNTHASE 1, CHLOROPLASTIC"/>
    <property type="match status" value="1"/>
</dbReference>
<evidence type="ECO:0000256" key="2">
    <source>
        <dbReference type="ARBA" id="ARBA00022676"/>
    </source>
</evidence>
<dbReference type="PANTHER" id="PTHR43025">
    <property type="entry name" value="MONOGALACTOSYLDIACYLGLYCEROL SYNTHASE"/>
    <property type="match status" value="1"/>
</dbReference>
<evidence type="ECO:0000256" key="1">
    <source>
        <dbReference type="ARBA" id="ARBA00006962"/>
    </source>
</evidence>
<organism evidence="5 6">
    <name type="scientific">Bacillus salitolerans</name>
    <dbReference type="NCBI Taxonomy" id="1437434"/>
    <lineage>
        <taxon>Bacteria</taxon>
        <taxon>Bacillati</taxon>
        <taxon>Bacillota</taxon>
        <taxon>Bacilli</taxon>
        <taxon>Bacillales</taxon>
        <taxon>Bacillaceae</taxon>
        <taxon>Bacillus</taxon>
    </lineage>
</organism>
<dbReference type="InterPro" id="IPR050519">
    <property type="entry name" value="Glycosyltransf_28_UgtP"/>
</dbReference>
<proteinExistence type="inferred from homology"/>
<reference evidence="6" key="1">
    <citation type="journal article" date="2019" name="Int. J. Syst. Evol. Microbiol.">
        <title>The Global Catalogue of Microorganisms (GCM) 10K type strain sequencing project: providing services to taxonomists for standard genome sequencing and annotation.</title>
        <authorList>
            <consortium name="The Broad Institute Genomics Platform"/>
            <consortium name="The Broad Institute Genome Sequencing Center for Infectious Disease"/>
            <person name="Wu L."/>
            <person name="Ma J."/>
        </authorList>
    </citation>
    <scope>NUCLEOTIDE SEQUENCE [LARGE SCALE GENOMIC DNA]</scope>
    <source>
        <strain evidence="6">CCUG 49339</strain>
    </source>
</reference>
<feature type="domain" description="Diacylglycerol glucosyltransferase N-terminal" evidence="4">
    <location>
        <begin position="16"/>
        <end position="182"/>
    </location>
</feature>
<dbReference type="InterPro" id="IPR009695">
    <property type="entry name" value="Diacylglyc_glucosyltr_N"/>
</dbReference>
<name>A0ABW4LTH3_9BACI</name>
<keyword evidence="3" id="KW-0808">Transferase</keyword>
<evidence type="ECO:0000259" key="4">
    <source>
        <dbReference type="Pfam" id="PF06925"/>
    </source>
</evidence>
<evidence type="ECO:0000313" key="5">
    <source>
        <dbReference type="EMBL" id="MFD1738440.1"/>
    </source>
</evidence>
<dbReference type="RefSeq" id="WP_377929647.1">
    <property type="nucleotide sequence ID" value="NZ_JBHUEM010000045.1"/>
</dbReference>
<gene>
    <name evidence="5" type="ORF">ACFSCX_18105</name>
</gene>
<accession>A0ABW4LTH3</accession>
<sequence length="367" mass="42369">MAKILFLPLLQISSGHHQVAHSIMDELKMRDKQTTCEKVDILSYSYKFIEPIVSALYLKWIHYFPSVYHWIYQKSVYTKLDLVKTFRTYEVLFIPYMKRLLEEKQPDIIVCSHALPSYLVCKLKEEGYCTCKIVNIYTDYFIHHLWGIQEVDAHFISLNSMRYFLQKKGVNETKIYQTGIPIHPIYKEYVKRETDVPSNSITSVLVSGGSLGVGNIHKLLSNVPYDADIHFHVLCGKNTGLHDQLKKRSHPRITPYSYISSKESLNRLYNQVQAVLTKPGGVTLSECLHKRLPILVYGHLPGQEKINVDALVQEKLITLMNEADSYTQLEQQIKQIIHSTTLNTSYENYHNSLCSTSPADYILKSCM</sequence>
<keyword evidence="2" id="KW-0328">Glycosyltransferase</keyword>
<evidence type="ECO:0000256" key="3">
    <source>
        <dbReference type="ARBA" id="ARBA00022679"/>
    </source>
</evidence>
<dbReference type="SUPFAM" id="SSF53756">
    <property type="entry name" value="UDP-Glycosyltransferase/glycogen phosphorylase"/>
    <property type="match status" value="1"/>
</dbReference>
<evidence type="ECO:0000313" key="6">
    <source>
        <dbReference type="Proteomes" id="UP001597214"/>
    </source>
</evidence>
<dbReference type="Pfam" id="PF06925">
    <property type="entry name" value="MGDG_synth"/>
    <property type="match status" value="1"/>
</dbReference>
<comment type="similarity">
    <text evidence="1">Belongs to the glycosyltransferase 28 family.</text>
</comment>
<dbReference type="Gene3D" id="3.40.50.2000">
    <property type="entry name" value="Glycogen Phosphorylase B"/>
    <property type="match status" value="1"/>
</dbReference>
<dbReference type="EMBL" id="JBHUEM010000045">
    <property type="protein sequence ID" value="MFD1738440.1"/>
    <property type="molecule type" value="Genomic_DNA"/>
</dbReference>
<comment type="caution">
    <text evidence="5">The sequence shown here is derived from an EMBL/GenBank/DDBJ whole genome shotgun (WGS) entry which is preliminary data.</text>
</comment>
<keyword evidence="6" id="KW-1185">Reference proteome</keyword>
<dbReference type="Proteomes" id="UP001597214">
    <property type="component" value="Unassembled WGS sequence"/>
</dbReference>
<protein>
    <submittedName>
        <fullName evidence="5">UDP-glucuronosyltransferase</fullName>
    </submittedName>
</protein>